<dbReference type="STRING" id="1447875.A0A2B7XWH9"/>
<dbReference type="SMART" id="SM00248">
    <property type="entry name" value="ANK"/>
    <property type="match status" value="11"/>
</dbReference>
<evidence type="ECO:0000313" key="4">
    <source>
        <dbReference type="EMBL" id="PGH13305.1"/>
    </source>
</evidence>
<dbReference type="InterPro" id="IPR002110">
    <property type="entry name" value="Ankyrin_rpt"/>
</dbReference>
<dbReference type="PROSITE" id="PS50088">
    <property type="entry name" value="ANK_REPEAT"/>
    <property type="match status" value="2"/>
</dbReference>
<dbReference type="Proteomes" id="UP000223968">
    <property type="component" value="Unassembled WGS sequence"/>
</dbReference>
<keyword evidence="5" id="KW-1185">Reference proteome</keyword>
<evidence type="ECO:0000256" key="3">
    <source>
        <dbReference type="PROSITE-ProRule" id="PRU00023"/>
    </source>
</evidence>
<accession>A0A2B7XWH9</accession>
<dbReference type="PROSITE" id="PS50297">
    <property type="entry name" value="ANK_REP_REGION"/>
    <property type="match status" value="2"/>
</dbReference>
<keyword evidence="1" id="KW-0677">Repeat</keyword>
<proteinExistence type="predicted"/>
<feature type="repeat" description="ANK" evidence="3">
    <location>
        <begin position="312"/>
        <end position="344"/>
    </location>
</feature>
<evidence type="ECO:0000313" key="5">
    <source>
        <dbReference type="Proteomes" id="UP000223968"/>
    </source>
</evidence>
<keyword evidence="2 3" id="KW-0040">ANK repeat</keyword>
<gene>
    <name evidence="4" type="ORF">AJ79_03721</name>
</gene>
<comment type="caution">
    <text evidence="4">The sequence shown here is derived from an EMBL/GenBank/DDBJ whole genome shotgun (WGS) entry which is preliminary data.</text>
</comment>
<feature type="repeat" description="ANK" evidence="3">
    <location>
        <begin position="492"/>
        <end position="524"/>
    </location>
</feature>
<reference evidence="4 5" key="1">
    <citation type="submission" date="2017-10" db="EMBL/GenBank/DDBJ databases">
        <title>Comparative genomics in systemic dimorphic fungi from Ajellomycetaceae.</title>
        <authorList>
            <person name="Munoz J.F."/>
            <person name="Mcewen J.G."/>
            <person name="Clay O.K."/>
            <person name="Cuomo C.A."/>
        </authorList>
    </citation>
    <scope>NUCLEOTIDE SEQUENCE [LARGE SCALE GENOMIC DNA]</scope>
    <source>
        <strain evidence="4 5">UAMH5409</strain>
    </source>
</reference>
<evidence type="ECO:0000256" key="1">
    <source>
        <dbReference type="ARBA" id="ARBA00022737"/>
    </source>
</evidence>
<dbReference type="OrthoDB" id="20872at2759"/>
<dbReference type="PANTHER" id="PTHR24198:SF165">
    <property type="entry name" value="ANKYRIN REPEAT-CONTAINING PROTEIN-RELATED"/>
    <property type="match status" value="1"/>
</dbReference>
<organism evidence="4 5">
    <name type="scientific">Helicocarpus griseus UAMH5409</name>
    <dbReference type="NCBI Taxonomy" id="1447875"/>
    <lineage>
        <taxon>Eukaryota</taxon>
        <taxon>Fungi</taxon>
        <taxon>Dikarya</taxon>
        <taxon>Ascomycota</taxon>
        <taxon>Pezizomycotina</taxon>
        <taxon>Eurotiomycetes</taxon>
        <taxon>Eurotiomycetidae</taxon>
        <taxon>Onygenales</taxon>
        <taxon>Ajellomycetaceae</taxon>
        <taxon>Helicocarpus</taxon>
    </lineage>
</organism>
<dbReference type="Gene3D" id="1.25.40.20">
    <property type="entry name" value="Ankyrin repeat-containing domain"/>
    <property type="match status" value="3"/>
</dbReference>
<protein>
    <submittedName>
        <fullName evidence="4">Uncharacterized protein</fullName>
    </submittedName>
</protein>
<dbReference type="EMBL" id="PDNB01000047">
    <property type="protein sequence ID" value="PGH13305.1"/>
    <property type="molecule type" value="Genomic_DNA"/>
</dbReference>
<dbReference type="AlphaFoldDB" id="A0A2B7XWH9"/>
<dbReference type="InterPro" id="IPR036770">
    <property type="entry name" value="Ankyrin_rpt-contain_sf"/>
</dbReference>
<name>A0A2B7XWH9_9EURO</name>
<dbReference type="Pfam" id="PF12796">
    <property type="entry name" value="Ank_2"/>
    <property type="match status" value="2"/>
</dbReference>
<evidence type="ECO:0000256" key="2">
    <source>
        <dbReference type="ARBA" id="ARBA00023043"/>
    </source>
</evidence>
<dbReference type="SUPFAM" id="SSF48403">
    <property type="entry name" value="Ankyrin repeat"/>
    <property type="match status" value="2"/>
</dbReference>
<sequence>MARPLGKPGTWQSMPYDIHHLIFKELSFLDGVETYKDWTVFSSAMLVCHEWDECIKKQLVLNAPTDKLLRLAPESICHANLEITIPIPAESVRRLMRTAIPNFQMEKFIELIEREQSMLSIADAAFVAKADHERHPVKAGTPEAWLHVATRRGFTSCIRLLLNRGTNIRRAGGESTLVNIALANGHSSALNVLLKFGVHLAEFYRADEKPVALAVQARNMEVLPMLLRNGLETTVLCAPRHNPYEQHFFPITYAVRSQDYDLLCLLLHYIDPNGEEAPFSWTPLISAIQTRNMLILKTLISRGAHVNPRFNKALLPLGMAAAHNNLEAFETLIKHGADINAPDTSSGYTALDHALAHRNDIMVGRLVQLDVTITEGNYCHAARFGTASAFAMLLERPDLTTNAAMARGLAEVATLGSTDKLNGILRATRPSTIPIASPEDVPAEGEDGQVDPFLVARAKCLGNAVLAGNYAVAKCLLAAGENPNVSVRYFSKNYPLLHLAVKRGMTRMVRVLVKHGADPHAGAPKRSILQTAIRKQFFRITSVLLEHGADANGVGGRYGLPMNAARVVRNPDIVHLLLKHGAFFNGNLHKELLAWGEPDNNRNEWENDEGKWGYSDKEAVYPAVRTRVGRKRPSFL</sequence>
<dbReference type="PANTHER" id="PTHR24198">
    <property type="entry name" value="ANKYRIN REPEAT AND PROTEIN KINASE DOMAIN-CONTAINING PROTEIN"/>
    <property type="match status" value="1"/>
</dbReference>